<gene>
    <name evidence="1" type="ORF">N0D28_15335</name>
</gene>
<accession>A0ABY5YGZ9</accession>
<name>A0ABY5YGZ9_9DEIO</name>
<evidence type="ECO:0000313" key="1">
    <source>
        <dbReference type="EMBL" id="UWX64063.1"/>
    </source>
</evidence>
<organism evidence="1 2">
    <name type="scientific">Deinococcus rubellus</name>
    <dbReference type="NCBI Taxonomy" id="1889240"/>
    <lineage>
        <taxon>Bacteria</taxon>
        <taxon>Thermotogati</taxon>
        <taxon>Deinococcota</taxon>
        <taxon>Deinococci</taxon>
        <taxon>Deinococcales</taxon>
        <taxon>Deinococcaceae</taxon>
        <taxon>Deinococcus</taxon>
    </lineage>
</organism>
<protein>
    <submittedName>
        <fullName evidence="1">Arginase</fullName>
    </submittedName>
</protein>
<keyword evidence="2" id="KW-1185">Reference proteome</keyword>
<dbReference type="RefSeq" id="WP_260560338.1">
    <property type="nucleotide sequence ID" value="NZ_BAABEC010000020.1"/>
</dbReference>
<dbReference type="EMBL" id="CP104213">
    <property type="protein sequence ID" value="UWX64063.1"/>
    <property type="molecule type" value="Genomic_DNA"/>
</dbReference>
<proteinExistence type="predicted"/>
<sequence length="235" mass="26090">MLLSLDWDAYSGCRELVFDAPIWGSPDRESDRLAAWQRRALTRDQQVTGWAALNADFPLYPGWEAFGQYAGRPAFVAWSHAHAWEWLKQFPGREVLNIDSHHDLTSLSGDPAKVRPGNWAGLGLAAGLISHYEVQYPAWHGGMPVAEGFDLDRTRQELAAHLSRDVLARLTLTRADILCHGNTSPLPPKREVEALLLVQSPSWTSPAHDPAFLELASALGVQALSEPYLRPWPGV</sequence>
<dbReference type="Proteomes" id="UP001060261">
    <property type="component" value="Chromosome"/>
</dbReference>
<reference evidence="1" key="1">
    <citation type="submission" date="2022-09" db="EMBL/GenBank/DDBJ databases">
        <title>genome sequence of Deinococcus rubellus.</title>
        <authorList>
            <person name="Srinivasan S."/>
        </authorList>
    </citation>
    <scope>NUCLEOTIDE SEQUENCE</scope>
    <source>
        <strain evidence="1">Ant6</strain>
    </source>
</reference>
<evidence type="ECO:0000313" key="2">
    <source>
        <dbReference type="Proteomes" id="UP001060261"/>
    </source>
</evidence>